<feature type="compositionally biased region" description="Acidic residues" evidence="6">
    <location>
        <begin position="1741"/>
        <end position="1766"/>
    </location>
</feature>
<reference evidence="9" key="2">
    <citation type="submission" date="2023-11" db="UniProtKB">
        <authorList>
            <consortium name="WormBaseParasite"/>
        </authorList>
    </citation>
    <scope>IDENTIFICATION</scope>
</reference>
<keyword evidence="3" id="KW-0378">Hydrolase</keyword>
<feature type="region of interest" description="Disordered" evidence="6">
    <location>
        <begin position="2639"/>
        <end position="2717"/>
    </location>
</feature>
<feature type="compositionally biased region" description="Low complexity" evidence="6">
    <location>
        <begin position="412"/>
        <end position="426"/>
    </location>
</feature>
<dbReference type="GO" id="GO:0005524">
    <property type="term" value="F:ATP binding"/>
    <property type="evidence" value="ECO:0007669"/>
    <property type="project" value="UniProtKB-KW"/>
</dbReference>
<feature type="region of interest" description="Disordered" evidence="6">
    <location>
        <begin position="236"/>
        <end position="279"/>
    </location>
</feature>
<keyword evidence="4" id="KW-0067">ATP-binding</keyword>
<feature type="region of interest" description="Disordered" evidence="6">
    <location>
        <begin position="2772"/>
        <end position="2867"/>
    </location>
</feature>
<evidence type="ECO:0000259" key="7">
    <source>
        <dbReference type="PROSITE" id="PS51204"/>
    </source>
</evidence>
<feature type="compositionally biased region" description="Polar residues" evidence="6">
    <location>
        <begin position="2024"/>
        <end position="2057"/>
    </location>
</feature>
<keyword evidence="5" id="KW-0238">DNA-binding</keyword>
<dbReference type="PANTHER" id="PTHR45685:SF1">
    <property type="entry name" value="HELICASE SRCAP"/>
    <property type="match status" value="1"/>
</dbReference>
<feature type="compositionally biased region" description="Basic and acidic residues" evidence="6">
    <location>
        <begin position="236"/>
        <end position="252"/>
    </location>
</feature>
<evidence type="ECO:0000313" key="9">
    <source>
        <dbReference type="WBParaSite" id="TREG1_103650.2"/>
    </source>
</evidence>
<evidence type="ECO:0000256" key="6">
    <source>
        <dbReference type="SAM" id="MobiDB-lite"/>
    </source>
</evidence>
<dbReference type="GO" id="GO:0006338">
    <property type="term" value="P:chromatin remodeling"/>
    <property type="evidence" value="ECO:0007669"/>
    <property type="project" value="TreeGrafter"/>
</dbReference>
<feature type="compositionally biased region" description="Low complexity" evidence="6">
    <location>
        <begin position="2833"/>
        <end position="2856"/>
    </location>
</feature>
<feature type="compositionally biased region" description="Polar residues" evidence="6">
    <location>
        <begin position="2857"/>
        <end position="2867"/>
    </location>
</feature>
<feature type="compositionally biased region" description="Polar residues" evidence="6">
    <location>
        <begin position="2803"/>
        <end position="2825"/>
    </location>
</feature>
<feature type="region of interest" description="Disordered" evidence="6">
    <location>
        <begin position="2416"/>
        <end position="2459"/>
    </location>
</feature>
<dbReference type="GO" id="GO:0042393">
    <property type="term" value="F:histone binding"/>
    <property type="evidence" value="ECO:0007669"/>
    <property type="project" value="TreeGrafter"/>
</dbReference>
<feature type="region of interest" description="Disordered" evidence="6">
    <location>
        <begin position="2587"/>
        <end position="2609"/>
    </location>
</feature>
<keyword evidence="8" id="KW-1185">Reference proteome</keyword>
<dbReference type="Pfam" id="PF07529">
    <property type="entry name" value="HSA"/>
    <property type="match status" value="1"/>
</dbReference>
<evidence type="ECO:0000313" key="8">
    <source>
        <dbReference type="Proteomes" id="UP000050795"/>
    </source>
</evidence>
<dbReference type="PROSITE" id="PS51204">
    <property type="entry name" value="HSA"/>
    <property type="match status" value="1"/>
</dbReference>
<dbReference type="PANTHER" id="PTHR45685">
    <property type="entry name" value="HELICASE SRCAP-RELATED"/>
    <property type="match status" value="1"/>
</dbReference>
<dbReference type="InterPro" id="IPR038718">
    <property type="entry name" value="SNF2-like_sf"/>
</dbReference>
<keyword evidence="3" id="KW-0347">Helicase</keyword>
<feature type="compositionally biased region" description="Polar residues" evidence="6">
    <location>
        <begin position="1055"/>
        <end position="1068"/>
    </location>
</feature>
<feature type="region of interest" description="Disordered" evidence="6">
    <location>
        <begin position="1958"/>
        <end position="2105"/>
    </location>
</feature>
<dbReference type="GO" id="GO:0016887">
    <property type="term" value="F:ATP hydrolysis activity"/>
    <property type="evidence" value="ECO:0007669"/>
    <property type="project" value="TreeGrafter"/>
</dbReference>
<feature type="compositionally biased region" description="Low complexity" evidence="6">
    <location>
        <begin position="1017"/>
        <end position="1038"/>
    </location>
</feature>
<dbReference type="Pfam" id="PF00176">
    <property type="entry name" value="SNF2-rel_dom"/>
    <property type="match status" value="1"/>
</dbReference>
<feature type="compositionally biased region" description="Polar residues" evidence="6">
    <location>
        <begin position="3245"/>
        <end position="3258"/>
    </location>
</feature>
<feature type="region of interest" description="Disordered" evidence="6">
    <location>
        <begin position="3245"/>
        <end position="3281"/>
    </location>
</feature>
<feature type="domain" description="HSA" evidence="7">
    <location>
        <begin position="1"/>
        <end position="70"/>
    </location>
</feature>
<dbReference type="InterPro" id="IPR027417">
    <property type="entry name" value="P-loop_NTPase"/>
</dbReference>
<feature type="compositionally biased region" description="Gly residues" evidence="6">
    <location>
        <begin position="3264"/>
        <end position="3273"/>
    </location>
</feature>
<dbReference type="SUPFAM" id="SSF52540">
    <property type="entry name" value="P-loop containing nucleoside triphosphate hydrolases"/>
    <property type="match status" value="1"/>
</dbReference>
<feature type="compositionally biased region" description="Low complexity" evidence="6">
    <location>
        <begin position="2639"/>
        <end position="2652"/>
    </location>
</feature>
<dbReference type="GO" id="GO:0000812">
    <property type="term" value="C:Swr1 complex"/>
    <property type="evidence" value="ECO:0007669"/>
    <property type="project" value="TreeGrafter"/>
</dbReference>
<feature type="compositionally biased region" description="Low complexity" evidence="6">
    <location>
        <begin position="2078"/>
        <end position="2088"/>
    </location>
</feature>
<evidence type="ECO:0000256" key="1">
    <source>
        <dbReference type="ARBA" id="ARBA00004123"/>
    </source>
</evidence>
<accession>A0AA85IRX7</accession>
<dbReference type="WBParaSite" id="TREG1_103650.2">
    <property type="protein sequence ID" value="TREG1_103650.2"/>
    <property type="gene ID" value="TREG1_103650"/>
</dbReference>
<dbReference type="InterPro" id="IPR014012">
    <property type="entry name" value="HSA_dom"/>
</dbReference>
<feature type="compositionally biased region" description="Low complexity" evidence="6">
    <location>
        <begin position="2590"/>
        <end position="2603"/>
    </location>
</feature>
<dbReference type="SMART" id="SM00573">
    <property type="entry name" value="HSA"/>
    <property type="match status" value="1"/>
</dbReference>
<feature type="compositionally biased region" description="Polar residues" evidence="6">
    <location>
        <begin position="2678"/>
        <end position="2691"/>
    </location>
</feature>
<feature type="region of interest" description="Disordered" evidence="6">
    <location>
        <begin position="2952"/>
        <end position="2994"/>
    </location>
</feature>
<dbReference type="Gene3D" id="3.40.50.10810">
    <property type="entry name" value="Tandem AAA-ATPase domain"/>
    <property type="match status" value="1"/>
</dbReference>
<feature type="compositionally biased region" description="Acidic residues" evidence="6">
    <location>
        <begin position="152"/>
        <end position="161"/>
    </location>
</feature>
<reference evidence="8" key="1">
    <citation type="submission" date="2022-06" db="EMBL/GenBank/DDBJ databases">
        <authorList>
            <person name="Berger JAMES D."/>
            <person name="Berger JAMES D."/>
        </authorList>
    </citation>
    <scope>NUCLEOTIDE SEQUENCE [LARGE SCALE GENOMIC DNA]</scope>
</reference>
<evidence type="ECO:0000256" key="4">
    <source>
        <dbReference type="ARBA" id="ARBA00022840"/>
    </source>
</evidence>
<evidence type="ECO:0000256" key="3">
    <source>
        <dbReference type="ARBA" id="ARBA00022806"/>
    </source>
</evidence>
<feature type="compositionally biased region" description="Low complexity" evidence="6">
    <location>
        <begin position="2772"/>
        <end position="2802"/>
    </location>
</feature>
<feature type="compositionally biased region" description="Polar residues" evidence="6">
    <location>
        <begin position="2952"/>
        <end position="2963"/>
    </location>
</feature>
<feature type="compositionally biased region" description="Low complexity" evidence="6">
    <location>
        <begin position="1958"/>
        <end position="1974"/>
    </location>
</feature>
<feature type="compositionally biased region" description="Low complexity" evidence="6">
    <location>
        <begin position="2964"/>
        <end position="2985"/>
    </location>
</feature>
<feature type="region of interest" description="Disordered" evidence="6">
    <location>
        <begin position="1081"/>
        <end position="1106"/>
    </location>
</feature>
<organism evidence="8 9">
    <name type="scientific">Trichobilharzia regenti</name>
    <name type="common">Nasal bird schistosome</name>
    <dbReference type="NCBI Taxonomy" id="157069"/>
    <lineage>
        <taxon>Eukaryota</taxon>
        <taxon>Metazoa</taxon>
        <taxon>Spiralia</taxon>
        <taxon>Lophotrochozoa</taxon>
        <taxon>Platyhelminthes</taxon>
        <taxon>Trematoda</taxon>
        <taxon>Digenea</taxon>
        <taxon>Strigeidida</taxon>
        <taxon>Schistosomatoidea</taxon>
        <taxon>Schistosomatidae</taxon>
        <taxon>Trichobilharzia</taxon>
    </lineage>
</organism>
<protein>
    <recommendedName>
        <fullName evidence="7">HSA domain-containing protein</fullName>
    </recommendedName>
</protein>
<dbReference type="InterPro" id="IPR050520">
    <property type="entry name" value="INO80/SWR1_helicase"/>
</dbReference>
<name>A0AA85IRX7_TRIRE</name>
<feature type="region of interest" description="Disordered" evidence="6">
    <location>
        <begin position="2913"/>
        <end position="2934"/>
    </location>
</feature>
<dbReference type="GO" id="GO:0003677">
    <property type="term" value="F:DNA binding"/>
    <property type="evidence" value="ECO:0007669"/>
    <property type="project" value="UniProtKB-KW"/>
</dbReference>
<feature type="compositionally biased region" description="Polar residues" evidence="6">
    <location>
        <begin position="1989"/>
        <end position="2017"/>
    </location>
</feature>
<feature type="region of interest" description="Disordered" evidence="6">
    <location>
        <begin position="1016"/>
        <end position="1068"/>
    </location>
</feature>
<dbReference type="Proteomes" id="UP000050795">
    <property type="component" value="Unassembled WGS sequence"/>
</dbReference>
<feature type="compositionally biased region" description="Low complexity" evidence="6">
    <location>
        <begin position="2698"/>
        <end position="2713"/>
    </location>
</feature>
<proteinExistence type="predicted"/>
<keyword evidence="2" id="KW-0547">Nucleotide-binding</keyword>
<feature type="compositionally biased region" description="Low complexity" evidence="6">
    <location>
        <begin position="168"/>
        <end position="178"/>
    </location>
</feature>
<feature type="region of interest" description="Disordered" evidence="6">
    <location>
        <begin position="389"/>
        <end position="435"/>
    </location>
</feature>
<evidence type="ECO:0000256" key="5">
    <source>
        <dbReference type="ARBA" id="ARBA00023125"/>
    </source>
</evidence>
<feature type="region of interest" description="Disordered" evidence="6">
    <location>
        <begin position="151"/>
        <end position="178"/>
    </location>
</feature>
<feature type="region of interest" description="Disordered" evidence="6">
    <location>
        <begin position="1734"/>
        <end position="1766"/>
    </location>
</feature>
<dbReference type="InterPro" id="IPR000330">
    <property type="entry name" value="SNF2_N"/>
</dbReference>
<comment type="subcellular location">
    <subcellularLocation>
        <location evidence="1">Nucleus</location>
    </subcellularLocation>
</comment>
<feature type="compositionally biased region" description="Polar residues" evidence="6">
    <location>
        <begin position="253"/>
        <end position="271"/>
    </location>
</feature>
<evidence type="ECO:0000256" key="2">
    <source>
        <dbReference type="ARBA" id="ARBA00022741"/>
    </source>
</evidence>
<sequence>MEPRFGKMHHVHLLNEALWLSTDFREERKWKKDMASRLARAAQVYLITRHEWNQQIQYFEEQLRMRNAARVAKMIKDWWSGINQSLDILRMKLHHKRWQYACKENQDSVVQFSDTSLSWWAALKFDFKNEKFQKPDLLQIAPDEKILSYVDGDGDMDDEDWKPEIESESSTVSDSCSSSTSSSLASSFLDDSDINASGVTPYSPSDPLSSEHYHSEMTTPIAFNQNDRQLGLEKGQKNQEMLPHDSDCESRDGSNASHNVSTEETQKSQASPEPGDTSVESIEVQHLVSDTKVPLNHLLETYLQQGLFMREKVKCEPGSCSSDSDTSNGEVDCHTYVELPKRIQEEISILQKEASVPLLEVLPAGYMNFLESSDTHKCPAECATLSPSQKGYHHLDESPQVDNKMDSGGGDPDSASSVSEASSLISGENNESDQLLQSEDACSTNSPMVYAPWCSSTLHSEPRHITDLHTAAVELLSLKLTSTANNDLMKYISGTCTVAHGPTLRIRSLPTPNFGAAVTWMRHAFARSVPVLLLTNSHLSGDAELAVAAHLGQLAVADPRYYMSSGYPSSEFANDTITGEWGPHLIVTPSLCLSAWRRRLQIWCPGLRVTCLGLAHRTDRSGTGHRLRDSVARGAVNICLVSYSALRSRPSRFTRIQWSSVVFDQMQHIILQSFKSSGIICTETPNRQRTIKKLHSQDFTQDVTSDCEAISCDDNVTDSLNTKQFSHWSIPKTSESIIRRKLEWFDLILNKLGRNGHRLLISSSADLIYHKHSPYLLDLSKLLLLTNLPDEENYRSWLNDFFEAVNLSASHRRPCSTSLLSKPSKKQLFKFLDPFVIRFDDEEEWDSFINEEVIECRMSTIQQKLHDAALSTKAAENAIKTGNLMDLLQTVSIAARTCSHPCLTGTQPKNSRIFRRTINNLQTRNNAAYGPCVFNSLEKICDSNGSCYPNSSLIFNTPESVLFGVKLLRQSELSYTSCQYFNLFESLKSSVYVRNRIASLTPQFIDLVSTPKKHFTPPSGNVSLSNSVSVPTNSSPVSHIPNGNSRDSHFKSENHLTNGLPQSEQLNSGNCIDPDIEFVSIPQRQKRQRENSIDHSGVSNKRRRIEDTDIPRPFLVHSNIQSSSYYHAYSNRSSQRLSCDSNISSDQLRNTNVSSNIVNHISNSSTHNVLSDSNDRSTDISVNANEYPWLKDNQRKCTQLTGFADWCSLDTCNMLRLHSTTTAMTSNINSSSENSSFQSYNVFAYEKESSIWNIVKNKFSLFWTNPSILCTRPRVIAMPARLTSRIGPVDRELFNKNKSSLSLIDIHCPHVSWPLWMHHSTVLKISQLLYPLTEQARLLSISSVPNIGFQPSLSSVILTKSGRDNRLSPLCRLFSESGKFYHLHQKLSNLLGVKLKGEKRPRCIYFIAHQTAFLDLLEAYLSVSSWRLLCRLRIPSDYQSVSANTYVLLDRINYWPYGTMGPLLVLIHARSPASLLVSLRADPSVHIIICDVDWRTEVTDNLKAIIHSWILNGLSTFPSSTEYNKEYNSGLQKVNTYRLLSSGDFGYSIPRMTVEACLLRGVACRLLPRAVFHAHSTTHVNRSSLLFARVQPNVVNGLLSGVYARKLTHRSFMQKIKSGEFDRLDIFNDRNFFTPIKQDTLSCSSTSSVASSFSCTGPDNRLDEFRNERTGEEDDVILFQEREPLSEQLLHRALELFEDPADTQAWCCTNAERKAIANEFIPIENEIDDYYSLSSNSNIDSDIEDDEDEYQNEDEDDDEIDDSEEDIIINDEFITSELNTDFMQSIEEYKENSQSDLSKQAGCSNLLEWEFGNYELLTRISDLEDQLYPLDSDWLTYHYSVHENFTPDQCEQQLQQPQDVESSSQTFPPSLTLFSQLPVWCPFESHLKYLHTESNASESSLLHLTNECELPLPGEDSNDWISSNLEFDWGYETVPMAESELPPLIIAPVVQNNITSSVTTTTTNNNTSSSITNNDIMDGQLARRRPIVNHSSLSSRSMNDNNVHISTYRSGSRLNNKNLKRRTLSTNINSSPRKTASYPTLDDSSTAHGDTNFTGASDENESRSQDNRVIGSQSSRDSTPSGGTTSTTTGGGSSCNVPPTSGASSANSYANNSIVLMLHSQGSNASGNSASLKLHIPRVSYNKDVTNARVHRLRRMNNINVVSGSDAAAAAMALAAGAQLFQQQQQQQQLNPSGLYHEHNQQLANAMAAATQAFSPWNSFISNPAVLARYGQVNYQPGAGNATPGRHLPSALQNLMQMSNTSQFPVMKYSAGGNGAVVVGAANFPLNNTSPSLVGINVNGQLNTPINNAGANTTAPMNNNSTQLANQLYVGKQPDWLIYEEAALYLCITKLLDLNFEMNNSTTSSGTSMPNYRFAEFFLNNYLPNRCFRGARQCLLAHFKMQNIIASANAAGVSTASTGGGGGSPLNSPFGIKPEEMSHPTTANAASGIPHGPSSRKVKNKMKSAAVAAAAAAAVAGMSMSSGGGGGPGCPGVVSGCGGNAAGANSAVAAAAALNRYRGYLFYQHLQTWFNMLPQNTSEGNNTQTESNPSVPPYLSPVIHAMIYNEDIQTSCLHKAIRDKLSVPSVQMHSTFRSSGSRRTGVSGNTGGNITGAAASSNLGYHSSGSGPSAGHYAHYGLHSSSSSSGSGQLSHNLTGHPASTAPALLTHHRHRHHSTYDHSQGQNSSVSTTEAGGGVIGSVSSLNSNTGSGTTVVHSGPIIQKNPTHIAALQEHNINPDTLITPAMVIKNKEEREARQRAEAAAAAAAALSASSQANASATSTSSQISTSSASADSGTSQSDAITSDPSNSQNTEGVGVNSQSSHPSSDHVIKTSANYTSASSESTTSCNLSTNSSTVPLPTTSISSGGRASAQLSFAHNLSQRANSVMLPIRSSFNSNTGTSSGTVLSFTGQQPQQRLISVQNTSSSPSTGHYQFQPRQTLLHSSVGRLTQLTPSGSISNTQHVSPSNSHHVISSSSGGSSSPDDNAPRNIDLTSSNILIPGNWRTASNSRSLNVQTIVSSTPTVLRRSSTFTGISLAGQSNSGLQTCRLNPATSSVSQSLSTASFTGTYMNTQIAKIPNSPSSSAQSNFYVQQRPQFLSTAQTSMSSPTRGVFTPPSNVAVIPSVSSSYSTPVTHLPQILRPRNTIRGSVVQPAFVRTIPVSSGNAASGGSGGSVVPVSTTQLGTRLSPSVGVSASNILHGRVTTLTVSSNNPSVANILNSRTGTQHSISPTVFQSLRTCISGGVNNPPGNNEQPHQSLSYGGSTGGVGGGNNNNSSSKS</sequence>
<dbReference type="GO" id="GO:0004386">
    <property type="term" value="F:helicase activity"/>
    <property type="evidence" value="ECO:0007669"/>
    <property type="project" value="UniProtKB-KW"/>
</dbReference>